<dbReference type="OrthoDB" id="9784014at2"/>
<reference evidence="10 11" key="1">
    <citation type="journal article" date="2014" name="ISME J.">
        <title>Ecophysiology of Thioploca ingrica as revealed by the complete genome sequence supplemented with proteomic evidence.</title>
        <authorList>
            <person name="Kojima H."/>
            <person name="Ogura Y."/>
            <person name="Yamamoto N."/>
            <person name="Togashi T."/>
            <person name="Mori H."/>
            <person name="Watanabe T."/>
            <person name="Nemoto F."/>
            <person name="Kurokawa K."/>
            <person name="Hayashi T."/>
            <person name="Fukui M."/>
        </authorList>
    </citation>
    <scope>NUCLEOTIDE SEQUENCE [LARGE SCALE GENOMIC DNA]</scope>
</reference>
<dbReference type="STRING" id="40754.THII_0139"/>
<evidence type="ECO:0000256" key="6">
    <source>
        <dbReference type="ARBA" id="ARBA00023136"/>
    </source>
</evidence>
<evidence type="ECO:0000259" key="9">
    <source>
        <dbReference type="Pfam" id="PF12704"/>
    </source>
</evidence>
<dbReference type="InterPro" id="IPR003838">
    <property type="entry name" value="ABC3_permease_C"/>
</dbReference>
<evidence type="ECO:0000256" key="2">
    <source>
        <dbReference type="ARBA" id="ARBA00005236"/>
    </source>
</evidence>
<dbReference type="AlphaFoldDB" id="A0A090BU39"/>
<feature type="transmembrane region" description="Helical" evidence="7">
    <location>
        <begin position="316"/>
        <end position="342"/>
    </location>
</feature>
<keyword evidence="3" id="KW-1003">Cell membrane</keyword>
<dbReference type="GO" id="GO:0044874">
    <property type="term" value="P:lipoprotein localization to outer membrane"/>
    <property type="evidence" value="ECO:0007669"/>
    <property type="project" value="TreeGrafter"/>
</dbReference>
<evidence type="ECO:0000256" key="7">
    <source>
        <dbReference type="SAM" id="Phobius"/>
    </source>
</evidence>
<evidence type="ECO:0000256" key="3">
    <source>
        <dbReference type="ARBA" id="ARBA00022475"/>
    </source>
</evidence>
<keyword evidence="11" id="KW-1185">Reference proteome</keyword>
<sequence length="405" mass="44477">MKWFIFAFRNLFRNRRRTLVTLLITATGTAAILSSSGFALYTYHSLKELSANDTGHLILARPDYFQQDEDSPLALGLQDYTAIQQQLSQDNRVRVVLPRIALTGLVSNGDKSVIFAGSGIDPRELAVKVGVVKLLEGQPLSEHPNIQADAEVMLAKDLAKNLQAQIDSGLTLLATTSEGALNALDVQVRGIFSTGVPELDQRLLLVHYSTAQTLLASQRVSTLAVYLHDMNLTESMAAQVRQTYPQLGVQTWYDQAALYLKVRGLYDRIFGTLGLILVIIVFLSVFNTLSMSVTERTREIGTLAALGTYRGEILRIFMLEALIIGLLSSLLGLIGALLTSVAVQFMDWQMPAPPGRSEGYPFLIHFSTELSLLVVLIITWVCVVAAWLAARRGVNKTIVEALADV</sequence>
<evidence type="ECO:0000313" key="10">
    <source>
        <dbReference type="EMBL" id="BAP54436.1"/>
    </source>
</evidence>
<feature type="transmembrane region" description="Helical" evidence="7">
    <location>
        <begin position="269"/>
        <end position="289"/>
    </location>
</feature>
<dbReference type="Pfam" id="PF12704">
    <property type="entry name" value="MacB_PCD"/>
    <property type="match status" value="1"/>
</dbReference>
<feature type="domain" description="MacB-like periplasmic core" evidence="9">
    <location>
        <begin position="18"/>
        <end position="242"/>
    </location>
</feature>
<comment type="subcellular location">
    <subcellularLocation>
        <location evidence="1">Cell membrane</location>
        <topology evidence="1">Multi-pass membrane protein</topology>
    </subcellularLocation>
</comment>
<evidence type="ECO:0000313" key="11">
    <source>
        <dbReference type="Proteomes" id="UP000031623"/>
    </source>
</evidence>
<dbReference type="InterPro" id="IPR051447">
    <property type="entry name" value="Lipoprotein-release_system"/>
</dbReference>
<evidence type="ECO:0000259" key="8">
    <source>
        <dbReference type="Pfam" id="PF02687"/>
    </source>
</evidence>
<evidence type="ECO:0008006" key="12">
    <source>
        <dbReference type="Google" id="ProtNLM"/>
    </source>
</evidence>
<keyword evidence="6 7" id="KW-0472">Membrane</keyword>
<dbReference type="Proteomes" id="UP000031623">
    <property type="component" value="Chromosome"/>
</dbReference>
<dbReference type="Pfam" id="PF02687">
    <property type="entry name" value="FtsX"/>
    <property type="match status" value="1"/>
</dbReference>
<evidence type="ECO:0000256" key="1">
    <source>
        <dbReference type="ARBA" id="ARBA00004651"/>
    </source>
</evidence>
<accession>A0A090BU39</accession>
<dbReference type="HOGENOM" id="CLU_000604_8_6_6"/>
<feature type="domain" description="ABC3 transporter permease C-terminal" evidence="8">
    <location>
        <begin position="273"/>
        <end position="397"/>
    </location>
</feature>
<keyword evidence="5 7" id="KW-1133">Transmembrane helix</keyword>
<proteinExistence type="inferred from homology"/>
<dbReference type="PANTHER" id="PTHR30489:SF0">
    <property type="entry name" value="LIPOPROTEIN-RELEASING SYSTEM TRANSMEMBRANE PROTEIN LOLE"/>
    <property type="match status" value="1"/>
</dbReference>
<comment type="similarity">
    <text evidence="2">Belongs to the ABC-4 integral membrane protein family. LolC/E subfamily.</text>
</comment>
<dbReference type="PANTHER" id="PTHR30489">
    <property type="entry name" value="LIPOPROTEIN-RELEASING SYSTEM TRANSMEMBRANE PROTEIN LOLE"/>
    <property type="match status" value="1"/>
</dbReference>
<protein>
    <recommendedName>
        <fullName evidence="12">ABC transporter permease</fullName>
    </recommendedName>
</protein>
<keyword evidence="4 7" id="KW-0812">Transmembrane</keyword>
<evidence type="ECO:0000256" key="5">
    <source>
        <dbReference type="ARBA" id="ARBA00022989"/>
    </source>
</evidence>
<dbReference type="KEGG" id="tig:THII_0139"/>
<name>A0A090BU39_9GAMM</name>
<organism evidence="10 11">
    <name type="scientific">Thioploca ingrica</name>
    <dbReference type="NCBI Taxonomy" id="40754"/>
    <lineage>
        <taxon>Bacteria</taxon>
        <taxon>Pseudomonadati</taxon>
        <taxon>Pseudomonadota</taxon>
        <taxon>Gammaproteobacteria</taxon>
        <taxon>Thiotrichales</taxon>
        <taxon>Thiotrichaceae</taxon>
        <taxon>Thioploca</taxon>
    </lineage>
</organism>
<dbReference type="InterPro" id="IPR025857">
    <property type="entry name" value="MacB_PCD"/>
</dbReference>
<feature type="transmembrane region" description="Helical" evidence="7">
    <location>
        <begin position="362"/>
        <end position="388"/>
    </location>
</feature>
<dbReference type="GO" id="GO:0098797">
    <property type="term" value="C:plasma membrane protein complex"/>
    <property type="evidence" value="ECO:0007669"/>
    <property type="project" value="TreeGrafter"/>
</dbReference>
<dbReference type="EMBL" id="AP014633">
    <property type="protein sequence ID" value="BAP54436.1"/>
    <property type="molecule type" value="Genomic_DNA"/>
</dbReference>
<gene>
    <name evidence="10" type="ORF">THII_0139</name>
</gene>
<evidence type="ECO:0000256" key="4">
    <source>
        <dbReference type="ARBA" id="ARBA00022692"/>
    </source>
</evidence>